<gene>
    <name evidence="1" type="ORF">HMPREF9629_01796</name>
</gene>
<accession>G9X045</accession>
<protein>
    <submittedName>
        <fullName evidence="1">Uncharacterized protein</fullName>
    </submittedName>
</protein>
<dbReference type="PATRIC" id="fig|796937.3.peg.993"/>
<sequence length="216" mass="25630">MSLFLGKIHFWLFNKIRCFENLETDILKFADKKGVSIDINKMYEEFGYPTEDKPLEEQIDTSNIHGWLQNQIQKAEYRQAYLVKSIIDLDSSHIDELKEVFKEHGNKIGIPLKSDDLTPKDAYETLNNFLLEGMPCDRTTEFIANDDSKISFHYTRCLHRDYWDEVGISVKYFYILRNEWIKSFINTLDESLIFEVKLNNEDYENIEENIFSIVKI</sequence>
<comment type="caution">
    <text evidence="1">The sequence shown here is derived from an EMBL/GenBank/DDBJ whole genome shotgun (WGS) entry which is preliminary data.</text>
</comment>
<dbReference type="EMBL" id="AFZE01000011">
    <property type="protein sequence ID" value="EHL15550.1"/>
    <property type="molecule type" value="Genomic_DNA"/>
</dbReference>
<dbReference type="HOGENOM" id="CLU_111455_0_0_9"/>
<dbReference type="Proteomes" id="UP000006437">
    <property type="component" value="Unassembled WGS sequence"/>
</dbReference>
<reference evidence="1 2" key="1">
    <citation type="submission" date="2011-08" db="EMBL/GenBank/DDBJ databases">
        <title>The Genome Sequence of Eubacteriaceae bacterium ACC19a.</title>
        <authorList>
            <consortium name="The Broad Institute Genome Sequencing Platform"/>
            <person name="Earl A."/>
            <person name="Ward D."/>
            <person name="Feldgarden M."/>
            <person name="Gevers D."/>
            <person name="Sizova M."/>
            <person name="Hazen A."/>
            <person name="Epstein S."/>
            <person name="Young S.K."/>
            <person name="Zeng Q."/>
            <person name="Gargeya S."/>
            <person name="Fitzgerald M."/>
            <person name="Haas B."/>
            <person name="Abouelleil A."/>
            <person name="Alvarado L."/>
            <person name="Arachchi H.M."/>
            <person name="Berlin A."/>
            <person name="Brown A."/>
            <person name="Chapman S.B."/>
            <person name="Chen Z."/>
            <person name="Dunbar C."/>
            <person name="Freedman E."/>
            <person name="Gearin G."/>
            <person name="Gellesch M."/>
            <person name="Goldberg J."/>
            <person name="Griggs A."/>
            <person name="Gujja S."/>
            <person name="Heiman D."/>
            <person name="Howarth C."/>
            <person name="Larson L."/>
            <person name="Lui A."/>
            <person name="MacDonald P.J.P."/>
            <person name="Montmayeur A."/>
            <person name="Murphy C."/>
            <person name="Neiman D."/>
            <person name="Pearson M."/>
            <person name="Priest M."/>
            <person name="Roberts A."/>
            <person name="Saif S."/>
            <person name="Shea T."/>
            <person name="Shenoy N."/>
            <person name="Sisk P."/>
            <person name="Stolte C."/>
            <person name="Sykes S."/>
            <person name="Wortman J."/>
            <person name="Nusbaum C."/>
            <person name="Birren B."/>
        </authorList>
    </citation>
    <scope>NUCLEOTIDE SEQUENCE [LARGE SCALE GENOMIC DNA]</scope>
    <source>
        <strain evidence="1 2">ACC19a</strain>
    </source>
</reference>
<dbReference type="AlphaFoldDB" id="G9X045"/>
<dbReference type="BioCyc" id="EBAC796937-HMP:GMGH-1804-MONOMER"/>
<evidence type="ECO:0000313" key="2">
    <source>
        <dbReference type="Proteomes" id="UP000006437"/>
    </source>
</evidence>
<dbReference type="RefSeq" id="WP_009526025.1">
    <property type="nucleotide sequence ID" value="NZ_JH414560.1"/>
</dbReference>
<proteinExistence type="predicted"/>
<organism evidence="1 2">
    <name type="scientific">Peptoanaerobacter stomatis</name>
    <dbReference type="NCBI Taxonomy" id="796937"/>
    <lineage>
        <taxon>Bacteria</taxon>
        <taxon>Bacillati</taxon>
        <taxon>Bacillota</taxon>
        <taxon>Clostridia</taxon>
        <taxon>Peptostreptococcales</taxon>
        <taxon>Filifactoraceae</taxon>
        <taxon>Peptoanaerobacter</taxon>
    </lineage>
</organism>
<name>G9X045_9FIRM</name>
<evidence type="ECO:0000313" key="1">
    <source>
        <dbReference type="EMBL" id="EHL15550.1"/>
    </source>
</evidence>